<accession>A0A645FKR5</accession>
<proteinExistence type="predicted"/>
<protein>
    <recommendedName>
        <fullName evidence="1">Peptidase family U32 C-terminal domain-containing protein</fullName>
    </recommendedName>
</protein>
<evidence type="ECO:0000313" key="2">
    <source>
        <dbReference type="EMBL" id="MPN12793.1"/>
    </source>
</evidence>
<dbReference type="InterPro" id="IPR032525">
    <property type="entry name" value="Peptidase_U32_C"/>
</dbReference>
<gene>
    <name evidence="2" type="ORF">SDC9_160113</name>
</gene>
<dbReference type="Gene3D" id="2.40.30.10">
    <property type="entry name" value="Translation factors"/>
    <property type="match status" value="1"/>
</dbReference>
<sequence length="81" mass="9251">MVEEDYDPETGCAVVMQRNKFVVGEEIEVMPAVGEAWKMTVEKMWNEDGAPLESAPHPQQILKVKFPKAVKKYDMLRKAVK</sequence>
<dbReference type="Pfam" id="PF16325">
    <property type="entry name" value="Peptidase_U32_C"/>
    <property type="match status" value="1"/>
</dbReference>
<reference evidence="2" key="1">
    <citation type="submission" date="2019-08" db="EMBL/GenBank/DDBJ databases">
        <authorList>
            <person name="Kucharzyk K."/>
            <person name="Murdoch R.W."/>
            <person name="Higgins S."/>
            <person name="Loffler F."/>
        </authorList>
    </citation>
    <scope>NUCLEOTIDE SEQUENCE</scope>
</reference>
<comment type="caution">
    <text evidence="2">The sequence shown here is derived from an EMBL/GenBank/DDBJ whole genome shotgun (WGS) entry which is preliminary data.</text>
</comment>
<organism evidence="2">
    <name type="scientific">bioreactor metagenome</name>
    <dbReference type="NCBI Taxonomy" id="1076179"/>
    <lineage>
        <taxon>unclassified sequences</taxon>
        <taxon>metagenomes</taxon>
        <taxon>ecological metagenomes</taxon>
    </lineage>
</organism>
<dbReference type="EMBL" id="VSSQ01059206">
    <property type="protein sequence ID" value="MPN12793.1"/>
    <property type="molecule type" value="Genomic_DNA"/>
</dbReference>
<name>A0A645FKR5_9ZZZZ</name>
<dbReference type="AlphaFoldDB" id="A0A645FKR5"/>
<evidence type="ECO:0000259" key="1">
    <source>
        <dbReference type="Pfam" id="PF16325"/>
    </source>
</evidence>
<feature type="domain" description="Peptidase family U32 C-terminal" evidence="1">
    <location>
        <begin position="3"/>
        <end position="77"/>
    </location>
</feature>